<dbReference type="InterPro" id="IPR007875">
    <property type="entry name" value="Sprouty"/>
</dbReference>
<dbReference type="GO" id="GO:0016020">
    <property type="term" value="C:membrane"/>
    <property type="evidence" value="ECO:0007669"/>
    <property type="project" value="InterPro"/>
</dbReference>
<evidence type="ECO:0000256" key="2">
    <source>
        <dbReference type="SAM" id="MobiDB-lite"/>
    </source>
</evidence>
<dbReference type="Proteomes" id="UP001163046">
    <property type="component" value="Unassembled WGS sequence"/>
</dbReference>
<dbReference type="AlphaFoldDB" id="A0A9W9YDU0"/>
<gene>
    <name evidence="3" type="primary">SPRY4_2</name>
    <name evidence="3" type="ORF">OS493_011796</name>
</gene>
<reference evidence="3" key="1">
    <citation type="submission" date="2023-01" db="EMBL/GenBank/DDBJ databases">
        <title>Genome assembly of the deep-sea coral Lophelia pertusa.</title>
        <authorList>
            <person name="Herrera S."/>
            <person name="Cordes E."/>
        </authorList>
    </citation>
    <scope>NUCLEOTIDE SEQUENCE</scope>
    <source>
        <strain evidence="3">USNM1676648</strain>
        <tissue evidence="3">Polyp</tissue>
    </source>
</reference>
<dbReference type="EMBL" id="MU827782">
    <property type="protein sequence ID" value="KAJ7336582.1"/>
    <property type="molecule type" value="Genomic_DNA"/>
</dbReference>
<dbReference type="GO" id="GO:0048513">
    <property type="term" value="P:animal organ development"/>
    <property type="evidence" value="ECO:0007669"/>
    <property type="project" value="TreeGrafter"/>
</dbReference>
<evidence type="ECO:0000313" key="3">
    <source>
        <dbReference type="EMBL" id="KAJ7336582.1"/>
    </source>
</evidence>
<proteinExistence type="inferred from homology"/>
<sequence>MNTAVWQNTFDHRTTYSSSYSMKHEGLSKMMHDRNHFALVDKLPRLTTNFSAPGVTEESDADDYYPFVIGHGSSFKVIDPKVYKQLRRHNIQPKVHVKVADCAKKSTIASHRTPATTNTKFSSSSDSADDTDEYCELSPLAKAPPIPLSSLRSQPVELKSKNSLAKVSSFERRLFTDCYYSKTKACLVESQPSSPTSRPTTRLVDTSLLKSERVEKSCSPQWTNEKQEPLLCGVEADELIDYASCMCCVKGIFYHCTKDNFDEGQLADEPCSCAGPVSSCAPRWGCLAILSLFIPCLWCYLPAVGCKKAATSAKKKKKQQKHFKFSSHK</sequence>
<name>A0A9W9YDU0_9CNID</name>
<comment type="caution">
    <text evidence="3">The sequence shown here is derived from an EMBL/GenBank/DDBJ whole genome shotgun (WGS) entry which is preliminary data.</text>
</comment>
<organism evidence="3 4">
    <name type="scientific">Desmophyllum pertusum</name>
    <dbReference type="NCBI Taxonomy" id="174260"/>
    <lineage>
        <taxon>Eukaryota</taxon>
        <taxon>Metazoa</taxon>
        <taxon>Cnidaria</taxon>
        <taxon>Anthozoa</taxon>
        <taxon>Hexacorallia</taxon>
        <taxon>Scleractinia</taxon>
        <taxon>Caryophylliina</taxon>
        <taxon>Caryophylliidae</taxon>
        <taxon>Desmophyllum</taxon>
    </lineage>
</organism>
<dbReference type="PROSITE" id="PS51227">
    <property type="entry name" value="SPR"/>
    <property type="match status" value="1"/>
</dbReference>
<dbReference type="GO" id="GO:0046580">
    <property type="term" value="P:negative regulation of Ras protein signal transduction"/>
    <property type="evidence" value="ECO:0007669"/>
    <property type="project" value="TreeGrafter"/>
</dbReference>
<dbReference type="GO" id="GO:0005829">
    <property type="term" value="C:cytosol"/>
    <property type="evidence" value="ECO:0007669"/>
    <property type="project" value="TreeGrafter"/>
</dbReference>
<keyword evidence="4" id="KW-1185">Reference proteome</keyword>
<evidence type="ECO:0000256" key="1">
    <source>
        <dbReference type="ARBA" id="ARBA00010964"/>
    </source>
</evidence>
<feature type="region of interest" description="Disordered" evidence="2">
    <location>
        <begin position="111"/>
        <end position="133"/>
    </location>
</feature>
<dbReference type="PANTHER" id="PTHR12365">
    <property type="entry name" value="SPROUTY"/>
    <property type="match status" value="1"/>
</dbReference>
<dbReference type="GO" id="GO:0040037">
    <property type="term" value="P:negative regulation of fibroblast growth factor receptor signaling pathway"/>
    <property type="evidence" value="ECO:0007669"/>
    <property type="project" value="TreeGrafter"/>
</dbReference>
<comment type="similarity">
    <text evidence="1">Belongs to the sprouty family.</text>
</comment>
<dbReference type="OrthoDB" id="10038884at2759"/>
<dbReference type="Pfam" id="PF05210">
    <property type="entry name" value="Sprouty"/>
    <property type="match status" value="1"/>
</dbReference>
<feature type="compositionally biased region" description="Low complexity" evidence="2">
    <location>
        <begin position="116"/>
        <end position="126"/>
    </location>
</feature>
<dbReference type="InterPro" id="IPR051192">
    <property type="entry name" value="Sprouty_domain"/>
</dbReference>
<dbReference type="PANTHER" id="PTHR12365:SF7">
    <property type="entry name" value="PROTEIN SPROUTY"/>
    <property type="match status" value="1"/>
</dbReference>
<protein>
    <submittedName>
        <fullName evidence="3">Negative regulation of ERK1 and ERK2 cascade</fullName>
    </submittedName>
</protein>
<evidence type="ECO:0000313" key="4">
    <source>
        <dbReference type="Proteomes" id="UP001163046"/>
    </source>
</evidence>
<accession>A0A9W9YDU0</accession>